<accession>A0A396HQK7</accession>
<evidence type="ECO:0000313" key="2">
    <source>
        <dbReference type="EMBL" id="RHN54164.1"/>
    </source>
</evidence>
<keyword evidence="1" id="KW-1133">Transmembrane helix</keyword>
<gene>
    <name evidence="2" type="ORF">MtrunA17_Chr5g0403711</name>
</gene>
<feature type="transmembrane region" description="Helical" evidence="1">
    <location>
        <begin position="60"/>
        <end position="80"/>
    </location>
</feature>
<comment type="caution">
    <text evidence="2">The sequence shown here is derived from an EMBL/GenBank/DDBJ whole genome shotgun (WGS) entry which is preliminary data.</text>
</comment>
<dbReference type="Proteomes" id="UP000265566">
    <property type="component" value="Chromosome 5"/>
</dbReference>
<organism evidence="2">
    <name type="scientific">Medicago truncatula</name>
    <name type="common">Barrel medic</name>
    <name type="synonym">Medicago tribuloides</name>
    <dbReference type="NCBI Taxonomy" id="3880"/>
    <lineage>
        <taxon>Eukaryota</taxon>
        <taxon>Viridiplantae</taxon>
        <taxon>Streptophyta</taxon>
        <taxon>Embryophyta</taxon>
        <taxon>Tracheophyta</taxon>
        <taxon>Spermatophyta</taxon>
        <taxon>Magnoliopsida</taxon>
        <taxon>eudicotyledons</taxon>
        <taxon>Gunneridae</taxon>
        <taxon>Pentapetalae</taxon>
        <taxon>rosids</taxon>
        <taxon>fabids</taxon>
        <taxon>Fabales</taxon>
        <taxon>Fabaceae</taxon>
        <taxon>Papilionoideae</taxon>
        <taxon>50 kb inversion clade</taxon>
        <taxon>NPAAA clade</taxon>
        <taxon>Hologalegina</taxon>
        <taxon>IRL clade</taxon>
        <taxon>Trifolieae</taxon>
        <taxon>Medicago</taxon>
    </lineage>
</organism>
<sequence length="89" mass="10177">MSLPSVQNTMLLFQLSLDNSSELDDGFVFDIHPSLLVDCRKLIIGEKIGEGGYSSVYKGWLVPIVYYELCLIVLLMIRLFHTCEYIIFV</sequence>
<evidence type="ECO:0000256" key="1">
    <source>
        <dbReference type="SAM" id="Phobius"/>
    </source>
</evidence>
<keyword evidence="1" id="KW-0812">Transmembrane</keyword>
<name>A0A396HQK7_MEDTR</name>
<dbReference type="EMBL" id="PSQE01000005">
    <property type="protein sequence ID" value="RHN54164.1"/>
    <property type="molecule type" value="Genomic_DNA"/>
</dbReference>
<keyword evidence="1" id="KW-0472">Membrane</keyword>
<protein>
    <submittedName>
        <fullName evidence="2">Uncharacterized protein</fullName>
    </submittedName>
</protein>
<dbReference type="AlphaFoldDB" id="A0A396HQK7"/>
<reference evidence="2" key="1">
    <citation type="journal article" date="2018" name="Nat. Plants">
        <title>Whole-genome landscape of Medicago truncatula symbiotic genes.</title>
        <authorList>
            <person name="Pecrix Y."/>
            <person name="Gamas P."/>
            <person name="Carrere S."/>
        </authorList>
    </citation>
    <scope>NUCLEOTIDE SEQUENCE</scope>
    <source>
        <tissue evidence="2">Leaves</tissue>
    </source>
</reference>
<proteinExistence type="predicted"/>
<dbReference type="Gramene" id="rna29156">
    <property type="protein sequence ID" value="RHN54164.1"/>
    <property type="gene ID" value="gene29156"/>
</dbReference>